<proteinExistence type="predicted"/>
<accession>G4TW01</accession>
<keyword evidence="3" id="KW-1185">Reference proteome</keyword>
<reference evidence="2 3" key="1">
    <citation type="journal article" date="2011" name="PLoS Pathog.">
        <title>Endophytic Life Strategies Decoded by Genome and Transcriptome Analyses of the Mutualistic Root Symbiont Piriformospora indica.</title>
        <authorList>
            <person name="Zuccaro A."/>
            <person name="Lahrmann U."/>
            <person name="Guldener U."/>
            <person name="Langen G."/>
            <person name="Pfiffi S."/>
            <person name="Biedenkopf D."/>
            <person name="Wong P."/>
            <person name="Samans B."/>
            <person name="Grimm C."/>
            <person name="Basiewicz M."/>
            <person name="Murat C."/>
            <person name="Martin F."/>
            <person name="Kogel K.H."/>
        </authorList>
    </citation>
    <scope>NUCLEOTIDE SEQUENCE [LARGE SCALE GENOMIC DNA]</scope>
    <source>
        <strain evidence="2 3">DSM 11827</strain>
    </source>
</reference>
<name>G4TW01_SERID</name>
<evidence type="ECO:0000313" key="3">
    <source>
        <dbReference type="Proteomes" id="UP000007148"/>
    </source>
</evidence>
<sequence>MSRNSTTVTVSEFIGFLFKTQMTDVLGNDRQAGQDGVQLKTFRSSMTPVYDGYDDTEYWGSPVQSPTSTLNRSRFSNEGATSFQHPTAQGNEWRTPISHSRHSSTSSTSSSRSTRSYWSQ</sequence>
<dbReference type="HOGENOM" id="CLU_2050531_0_0_1"/>
<gene>
    <name evidence="2" type="ORF">PIIN_09477</name>
</gene>
<feature type="region of interest" description="Disordered" evidence="1">
    <location>
        <begin position="57"/>
        <end position="120"/>
    </location>
</feature>
<evidence type="ECO:0000313" key="2">
    <source>
        <dbReference type="EMBL" id="CCA75494.1"/>
    </source>
</evidence>
<dbReference type="AlphaFoldDB" id="G4TW01"/>
<comment type="caution">
    <text evidence="2">The sequence shown here is derived from an EMBL/GenBank/DDBJ whole genome shotgun (WGS) entry which is preliminary data.</text>
</comment>
<dbReference type="Proteomes" id="UP000007148">
    <property type="component" value="Unassembled WGS sequence"/>
</dbReference>
<protein>
    <submittedName>
        <fullName evidence="2">Uncharacterized protein</fullName>
    </submittedName>
</protein>
<evidence type="ECO:0000256" key="1">
    <source>
        <dbReference type="SAM" id="MobiDB-lite"/>
    </source>
</evidence>
<dbReference type="EMBL" id="CAFZ01000460">
    <property type="protein sequence ID" value="CCA75494.1"/>
    <property type="molecule type" value="Genomic_DNA"/>
</dbReference>
<dbReference type="InParanoid" id="G4TW01"/>
<feature type="compositionally biased region" description="Low complexity" evidence="1">
    <location>
        <begin position="103"/>
        <end position="120"/>
    </location>
</feature>
<organism evidence="2 3">
    <name type="scientific">Serendipita indica (strain DSM 11827)</name>
    <name type="common">Root endophyte fungus</name>
    <name type="synonym">Piriformospora indica</name>
    <dbReference type="NCBI Taxonomy" id="1109443"/>
    <lineage>
        <taxon>Eukaryota</taxon>
        <taxon>Fungi</taxon>
        <taxon>Dikarya</taxon>
        <taxon>Basidiomycota</taxon>
        <taxon>Agaricomycotina</taxon>
        <taxon>Agaricomycetes</taxon>
        <taxon>Sebacinales</taxon>
        <taxon>Serendipitaceae</taxon>
        <taxon>Serendipita</taxon>
    </lineage>
</organism>
<dbReference type="OrthoDB" id="3246999at2759"/>
<feature type="compositionally biased region" description="Polar residues" evidence="1">
    <location>
        <begin position="62"/>
        <end position="92"/>
    </location>
</feature>